<evidence type="ECO:0000256" key="1">
    <source>
        <dbReference type="ARBA" id="ARBA00004141"/>
    </source>
</evidence>
<keyword evidence="3 6" id="KW-1133">Transmembrane helix</keyword>
<dbReference type="Proteomes" id="UP000674318">
    <property type="component" value="Unassembled WGS sequence"/>
</dbReference>
<gene>
    <name evidence="7" type="ORF">JKF63_04569</name>
</gene>
<evidence type="ECO:0000256" key="5">
    <source>
        <dbReference type="SAM" id="MobiDB-lite"/>
    </source>
</evidence>
<dbReference type="AlphaFoldDB" id="A0A836I1C2"/>
<dbReference type="GO" id="GO:0032588">
    <property type="term" value="C:trans-Golgi network membrane"/>
    <property type="evidence" value="ECO:0007669"/>
    <property type="project" value="TreeGrafter"/>
</dbReference>
<keyword evidence="4 6" id="KW-0472">Membrane</keyword>
<dbReference type="EMBL" id="JAFJZO010000025">
    <property type="protein sequence ID" value="KAG5502801.1"/>
    <property type="molecule type" value="Genomic_DNA"/>
</dbReference>
<dbReference type="GO" id="GO:0055038">
    <property type="term" value="C:recycling endosome membrane"/>
    <property type="evidence" value="ECO:0007669"/>
    <property type="project" value="TreeGrafter"/>
</dbReference>
<feature type="transmembrane region" description="Helical" evidence="6">
    <location>
        <begin position="181"/>
        <end position="209"/>
    </location>
</feature>
<dbReference type="GO" id="GO:0015031">
    <property type="term" value="P:protein transport"/>
    <property type="evidence" value="ECO:0007669"/>
    <property type="project" value="InterPro"/>
</dbReference>
<sequence length="352" mass="38919">MFQGSSETQELRALYNFAADNFADADGSGEPSAEAYPRASNGGDEAPEYSPREEEGNGNTTIFIPVFGDAEDASVVATAVSAVETKKSKGSKSHVLKEVLGMNRTDTKGMTEEQKKAASLEQRWKNALLEEQRLKELEQHISRQEVFTAESQQAPNFPRKFLCISPLVYHSMSMVPEHRQLFVKMAFCDWVALCVLLVLNCAIAIGINFAPVRSNVIVVRDIHRVHNGVLAVVYLIGIPLSFVTWYWRIYKACSTGRPAQHILALCGLLISLAQAIFAFIGPHSYGVCGIAFANWIDRTRATGVVAPVAIMAGLWGAQAIFTCFMLVKVFIYYRKDLAARRAARRHRVNVTG</sequence>
<feature type="region of interest" description="Disordered" evidence="5">
    <location>
        <begin position="22"/>
        <end position="61"/>
    </location>
</feature>
<keyword evidence="2 6" id="KW-0812">Transmembrane</keyword>
<dbReference type="KEGG" id="phet:94290629"/>
<dbReference type="PANTHER" id="PTHR10687:SF85">
    <property type="entry name" value="SCAMP FAMILY PROTEIN"/>
    <property type="match status" value="1"/>
</dbReference>
<organism evidence="7 8">
    <name type="scientific">Porcisia hertigi</name>
    <dbReference type="NCBI Taxonomy" id="2761500"/>
    <lineage>
        <taxon>Eukaryota</taxon>
        <taxon>Discoba</taxon>
        <taxon>Euglenozoa</taxon>
        <taxon>Kinetoplastea</taxon>
        <taxon>Metakinetoplastina</taxon>
        <taxon>Trypanosomatida</taxon>
        <taxon>Trypanosomatidae</taxon>
        <taxon>Leishmaniinae</taxon>
        <taxon>Porcisia</taxon>
    </lineage>
</organism>
<accession>A0A836I1C2</accession>
<evidence type="ECO:0000256" key="3">
    <source>
        <dbReference type="ARBA" id="ARBA00022989"/>
    </source>
</evidence>
<reference evidence="7 8" key="1">
    <citation type="submission" date="2021-02" db="EMBL/GenBank/DDBJ databases">
        <title>Porcisia hertigi Genome sequencing and assembly.</title>
        <authorList>
            <person name="Almutairi H."/>
            <person name="Gatherer D."/>
        </authorList>
    </citation>
    <scope>NUCLEOTIDE SEQUENCE [LARGE SCALE GENOMIC DNA]</scope>
    <source>
        <strain evidence="7 8">C119</strain>
    </source>
</reference>
<evidence type="ECO:0000313" key="7">
    <source>
        <dbReference type="EMBL" id="KAG5502801.1"/>
    </source>
</evidence>
<evidence type="ECO:0000256" key="6">
    <source>
        <dbReference type="SAM" id="Phobius"/>
    </source>
</evidence>
<comment type="subcellular location">
    <subcellularLocation>
        <location evidence="1">Membrane</location>
        <topology evidence="1">Multi-pass membrane protein</topology>
    </subcellularLocation>
</comment>
<dbReference type="OrthoDB" id="242866at2759"/>
<dbReference type="GeneID" id="94290629"/>
<feature type="transmembrane region" description="Helical" evidence="6">
    <location>
        <begin position="262"/>
        <end position="285"/>
    </location>
</feature>
<dbReference type="InterPro" id="IPR007273">
    <property type="entry name" value="SCAMP"/>
</dbReference>
<name>A0A836I1C2_9TRYP</name>
<proteinExistence type="predicted"/>
<dbReference type="PANTHER" id="PTHR10687">
    <property type="entry name" value="SECRETORY CARRIER-ASSOCIATED MEMBRANE PROTEIN SCAMP"/>
    <property type="match status" value="1"/>
</dbReference>
<evidence type="ECO:0000256" key="2">
    <source>
        <dbReference type="ARBA" id="ARBA00022692"/>
    </source>
</evidence>
<comment type="caution">
    <text evidence="7">The sequence shown here is derived from an EMBL/GenBank/DDBJ whole genome shotgun (WGS) entry which is preliminary data.</text>
</comment>
<keyword evidence="8" id="KW-1185">Reference proteome</keyword>
<feature type="transmembrane region" description="Helical" evidence="6">
    <location>
        <begin position="305"/>
        <end position="331"/>
    </location>
</feature>
<dbReference type="RefSeq" id="XP_067756573.1">
    <property type="nucleotide sequence ID" value="XM_067900552.1"/>
</dbReference>
<evidence type="ECO:0000313" key="8">
    <source>
        <dbReference type="Proteomes" id="UP000674318"/>
    </source>
</evidence>
<dbReference type="Pfam" id="PF04144">
    <property type="entry name" value="SCAMP"/>
    <property type="match status" value="1"/>
</dbReference>
<protein>
    <recommendedName>
        <fullName evidence="9">Secretory carrier membrane protein</fullName>
    </recommendedName>
</protein>
<evidence type="ECO:0000256" key="4">
    <source>
        <dbReference type="ARBA" id="ARBA00023136"/>
    </source>
</evidence>
<feature type="transmembrane region" description="Helical" evidence="6">
    <location>
        <begin position="229"/>
        <end position="250"/>
    </location>
</feature>
<evidence type="ECO:0008006" key="9">
    <source>
        <dbReference type="Google" id="ProtNLM"/>
    </source>
</evidence>